<dbReference type="KEGG" id="mlr:MELLADRAFT_108863"/>
<dbReference type="AlphaFoldDB" id="F4RUI5"/>
<sequence>MLSPKPKADPRRVVCQCQSHGCYKSFYIDAHGNSQQGVEVLPATKESHTRADLRSQIESTSAGAIEHQSSSTESPSVDQTDQLVAHLTRLGLGSSRNSKERNPAVNTMNRSVSAPTHHLLLNQPQNDQLCEPSTSNSKEPGQNMEETSPSSHIRSDIPPVTPSRNKPPFLDPDVCNAADSARQNGLRQYDTNRFHDFTLSSFNPVCLHIALTAVIINVFDHASMLTSAWLMDMMRISVELLIMYGLVTKKDATPLTLAEIPIFRRLPRTITTAIGWLQIDPSLIYMNCCRSCFALYSLAKTPTWCNYRIRNVPGGPSDPSDANVEIATEIGEAPDVQEEDLKEETCGEPLLRFSRAATILVYD</sequence>
<feature type="compositionally biased region" description="Polar residues" evidence="1">
    <location>
        <begin position="122"/>
        <end position="152"/>
    </location>
</feature>
<evidence type="ECO:0000313" key="2">
    <source>
        <dbReference type="EMBL" id="EGG03942.1"/>
    </source>
</evidence>
<dbReference type="HOGENOM" id="CLU_850141_0_0_1"/>
<organism evidence="3">
    <name type="scientific">Melampsora larici-populina (strain 98AG31 / pathotype 3-4-7)</name>
    <name type="common">Poplar leaf rust fungus</name>
    <dbReference type="NCBI Taxonomy" id="747676"/>
    <lineage>
        <taxon>Eukaryota</taxon>
        <taxon>Fungi</taxon>
        <taxon>Dikarya</taxon>
        <taxon>Basidiomycota</taxon>
        <taxon>Pucciniomycotina</taxon>
        <taxon>Pucciniomycetes</taxon>
        <taxon>Pucciniales</taxon>
        <taxon>Melampsoraceae</taxon>
        <taxon>Melampsora</taxon>
    </lineage>
</organism>
<dbReference type="Proteomes" id="UP000001072">
    <property type="component" value="Unassembled WGS sequence"/>
</dbReference>
<dbReference type="GeneID" id="18923586"/>
<dbReference type="VEuPathDB" id="FungiDB:MELLADRAFT_108863"/>
<dbReference type="InParanoid" id="F4RUI5"/>
<feature type="region of interest" description="Disordered" evidence="1">
    <location>
        <begin position="59"/>
        <end position="79"/>
    </location>
</feature>
<name>F4RUI5_MELLP</name>
<dbReference type="EMBL" id="GL883121">
    <property type="protein sequence ID" value="EGG03942.1"/>
    <property type="molecule type" value="Genomic_DNA"/>
</dbReference>
<evidence type="ECO:0000256" key="1">
    <source>
        <dbReference type="SAM" id="MobiDB-lite"/>
    </source>
</evidence>
<keyword evidence="3" id="KW-1185">Reference proteome</keyword>
<accession>F4RUI5</accession>
<feature type="region of interest" description="Disordered" evidence="1">
    <location>
        <begin position="122"/>
        <end position="173"/>
    </location>
</feature>
<dbReference type="OrthoDB" id="2507701at2759"/>
<proteinExistence type="predicted"/>
<evidence type="ECO:0000313" key="3">
    <source>
        <dbReference type="Proteomes" id="UP000001072"/>
    </source>
</evidence>
<reference evidence="3" key="1">
    <citation type="journal article" date="2011" name="Proc. Natl. Acad. Sci. U.S.A.">
        <title>Obligate biotrophy features unraveled by the genomic analysis of rust fungi.</title>
        <authorList>
            <person name="Duplessis S."/>
            <person name="Cuomo C.A."/>
            <person name="Lin Y.-C."/>
            <person name="Aerts A."/>
            <person name="Tisserant E."/>
            <person name="Veneault-Fourrey C."/>
            <person name="Joly D.L."/>
            <person name="Hacquard S."/>
            <person name="Amselem J."/>
            <person name="Cantarel B.L."/>
            <person name="Chiu R."/>
            <person name="Coutinho P.M."/>
            <person name="Feau N."/>
            <person name="Field M."/>
            <person name="Frey P."/>
            <person name="Gelhaye E."/>
            <person name="Goldberg J."/>
            <person name="Grabherr M.G."/>
            <person name="Kodira C.D."/>
            <person name="Kohler A."/>
            <person name="Kuees U."/>
            <person name="Lindquist E.A."/>
            <person name="Lucas S.M."/>
            <person name="Mago R."/>
            <person name="Mauceli E."/>
            <person name="Morin E."/>
            <person name="Murat C."/>
            <person name="Pangilinan J.L."/>
            <person name="Park R."/>
            <person name="Pearson M."/>
            <person name="Quesneville H."/>
            <person name="Rouhier N."/>
            <person name="Sakthikumar S."/>
            <person name="Salamov A.A."/>
            <person name="Schmutz J."/>
            <person name="Selles B."/>
            <person name="Shapiro H."/>
            <person name="Tanguay P."/>
            <person name="Tuskan G.A."/>
            <person name="Henrissat B."/>
            <person name="Van de Peer Y."/>
            <person name="Rouze P."/>
            <person name="Ellis J.G."/>
            <person name="Dodds P.N."/>
            <person name="Schein J.E."/>
            <person name="Zhong S."/>
            <person name="Hamelin R.C."/>
            <person name="Grigoriev I.V."/>
            <person name="Szabo L.J."/>
            <person name="Martin F."/>
        </authorList>
    </citation>
    <scope>NUCLEOTIDE SEQUENCE [LARGE SCALE GENOMIC DNA]</scope>
    <source>
        <strain evidence="3">98AG31 / pathotype 3-4-7</strain>
    </source>
</reference>
<gene>
    <name evidence="2" type="ORF">MELLADRAFT_108863</name>
</gene>
<protein>
    <submittedName>
        <fullName evidence="2">Uncharacterized protein</fullName>
    </submittedName>
</protein>
<dbReference type="RefSeq" id="XP_007412735.1">
    <property type="nucleotide sequence ID" value="XM_007412673.1"/>
</dbReference>